<dbReference type="EMBL" id="CP154795">
    <property type="protein sequence ID" value="XAN06969.1"/>
    <property type="molecule type" value="Genomic_DNA"/>
</dbReference>
<name>A0ABZ3FPD4_9ACTN</name>
<dbReference type="PANTHER" id="PTHR48228">
    <property type="entry name" value="SUCCINYL-COA--D-CITRAMALATE COA-TRANSFERASE"/>
    <property type="match status" value="1"/>
</dbReference>
<reference evidence="1 2" key="1">
    <citation type="submission" date="2024-04" db="EMBL/GenBank/DDBJ databases">
        <title>Isolation of an actinomycete strain from pig manure.</title>
        <authorList>
            <person name="Gong T."/>
            <person name="Yu Z."/>
            <person name="An M."/>
            <person name="Wei C."/>
            <person name="Yang W."/>
            <person name="Liu L."/>
        </authorList>
    </citation>
    <scope>NUCLEOTIDE SEQUENCE [LARGE SCALE GENOMIC DNA]</scope>
    <source>
        <strain evidence="1 2">ZF39</strain>
    </source>
</reference>
<dbReference type="SUPFAM" id="SSF89796">
    <property type="entry name" value="CoA-transferase family III (CaiB/BaiF)"/>
    <property type="match status" value="2"/>
</dbReference>
<accession>A0ABZ3FPD4</accession>
<dbReference type="RefSeq" id="WP_425308412.1">
    <property type="nucleotide sequence ID" value="NZ_CP154795.1"/>
</dbReference>
<dbReference type="Proteomes" id="UP001442841">
    <property type="component" value="Chromosome"/>
</dbReference>
<dbReference type="GO" id="GO:0016740">
    <property type="term" value="F:transferase activity"/>
    <property type="evidence" value="ECO:0007669"/>
    <property type="project" value="UniProtKB-KW"/>
</dbReference>
<keyword evidence="1" id="KW-0808">Transferase</keyword>
<keyword evidence="2" id="KW-1185">Reference proteome</keyword>
<organism evidence="1 2">
    <name type="scientific">Ammonicoccus fulvus</name>
    <dbReference type="NCBI Taxonomy" id="3138240"/>
    <lineage>
        <taxon>Bacteria</taxon>
        <taxon>Bacillati</taxon>
        <taxon>Actinomycetota</taxon>
        <taxon>Actinomycetes</taxon>
        <taxon>Propionibacteriales</taxon>
        <taxon>Propionibacteriaceae</taxon>
        <taxon>Ammonicoccus</taxon>
    </lineage>
</organism>
<protein>
    <submittedName>
        <fullName evidence="1">CoA transferase</fullName>
    </submittedName>
</protein>
<gene>
    <name evidence="1" type="ORF">AADG42_06530</name>
</gene>
<dbReference type="InterPro" id="IPR003673">
    <property type="entry name" value="CoA-Trfase_fam_III"/>
</dbReference>
<sequence>MDPEEPVAWWPGPLDVQRLASSAVEASREAAERLSQVRGQRWQVGTSSELIAASFAALDHLRVDGRPAEAWAPLSGFFRAGDGWVRLHANYPHHAQVITRLYGTDDRAALEQRLREHSALEIEAAVTAEQGVAAAVRTPAEWNETEHGRATAGDPWLTTAVSGERDVPSGGDLPLSGVRVLDLTRVIAGPTCSQLLACLGADVLRVDPPGRPELLDQYLSNGMGKRSTLLDLQSQRAELDALLPQADVVLLGYRPGSLSRFGLDPDELAGRFPGLIVASLSAWGERGPWAQRSGFDSIVQAACGIATICADPDRTDGRPGALPVQALDHSTGYLMAAEAMDLLSDGRGGVIRVSLLGAARTLLAYESQPGSEVASLAVPTVTVDSPHGTLTAVPPPLTLDGNTLERPIEGYGRGNPFWLV</sequence>
<dbReference type="Pfam" id="PF02515">
    <property type="entry name" value="CoA_transf_3"/>
    <property type="match status" value="1"/>
</dbReference>
<dbReference type="Gene3D" id="3.40.50.10540">
    <property type="entry name" value="Crotonobetainyl-coa:carnitine coa-transferase, domain 1"/>
    <property type="match status" value="1"/>
</dbReference>
<evidence type="ECO:0000313" key="1">
    <source>
        <dbReference type="EMBL" id="XAN06969.1"/>
    </source>
</evidence>
<dbReference type="PANTHER" id="PTHR48228:SF4">
    <property type="entry name" value="BLR3030 PROTEIN"/>
    <property type="match status" value="1"/>
</dbReference>
<proteinExistence type="predicted"/>
<dbReference type="InterPro" id="IPR050509">
    <property type="entry name" value="CoA-transferase_III"/>
</dbReference>
<evidence type="ECO:0000313" key="2">
    <source>
        <dbReference type="Proteomes" id="UP001442841"/>
    </source>
</evidence>
<dbReference type="InterPro" id="IPR023606">
    <property type="entry name" value="CoA-Trfase_III_dom_1_sf"/>
</dbReference>